<organism evidence="1 2">
    <name type="scientific">Elysia crispata</name>
    <name type="common">lettuce slug</name>
    <dbReference type="NCBI Taxonomy" id="231223"/>
    <lineage>
        <taxon>Eukaryota</taxon>
        <taxon>Metazoa</taxon>
        <taxon>Spiralia</taxon>
        <taxon>Lophotrochozoa</taxon>
        <taxon>Mollusca</taxon>
        <taxon>Gastropoda</taxon>
        <taxon>Heterobranchia</taxon>
        <taxon>Euthyneura</taxon>
        <taxon>Panpulmonata</taxon>
        <taxon>Sacoglossa</taxon>
        <taxon>Placobranchoidea</taxon>
        <taxon>Plakobranchidae</taxon>
        <taxon>Elysia</taxon>
    </lineage>
</organism>
<name>A0AAE1BB14_9GAST</name>
<dbReference type="EMBL" id="JAWDGP010000212">
    <property type="protein sequence ID" value="KAK3802837.1"/>
    <property type="molecule type" value="Genomic_DNA"/>
</dbReference>
<evidence type="ECO:0000313" key="2">
    <source>
        <dbReference type="Proteomes" id="UP001283361"/>
    </source>
</evidence>
<accession>A0AAE1BB14</accession>
<proteinExistence type="predicted"/>
<gene>
    <name evidence="1" type="ORF">RRG08_053989</name>
</gene>
<comment type="caution">
    <text evidence="1">The sequence shown here is derived from an EMBL/GenBank/DDBJ whole genome shotgun (WGS) entry which is preliminary data.</text>
</comment>
<dbReference type="AlphaFoldDB" id="A0AAE1BB14"/>
<dbReference type="Proteomes" id="UP001283361">
    <property type="component" value="Unassembled WGS sequence"/>
</dbReference>
<evidence type="ECO:0000313" key="1">
    <source>
        <dbReference type="EMBL" id="KAK3802837.1"/>
    </source>
</evidence>
<sequence>MNQLKLTEVPLIGGCVDVDVWMWMCGRVGSEDIESNFDSMLNRPVQPTLRWHSPAQGSIDIGQGFMEQSESHRTVEVSPLVIPLESISGLEAAITDIEEGNPHANVSPGTLPDAGVRIYRAQTKRSAVKPSSVTAIKLPGQVIMYSLKRLSAASETFNKK</sequence>
<reference evidence="1" key="1">
    <citation type="journal article" date="2023" name="G3 (Bethesda)">
        <title>A reference genome for the long-term kleptoplast-retaining sea slug Elysia crispata morphotype clarki.</title>
        <authorList>
            <person name="Eastman K.E."/>
            <person name="Pendleton A.L."/>
            <person name="Shaikh M.A."/>
            <person name="Suttiyut T."/>
            <person name="Ogas R."/>
            <person name="Tomko P."/>
            <person name="Gavelis G."/>
            <person name="Widhalm J.R."/>
            <person name="Wisecaver J.H."/>
        </authorList>
    </citation>
    <scope>NUCLEOTIDE SEQUENCE</scope>
    <source>
        <strain evidence="1">ECLA1</strain>
    </source>
</reference>
<protein>
    <submittedName>
        <fullName evidence="1">Uncharacterized protein</fullName>
    </submittedName>
</protein>
<keyword evidence="2" id="KW-1185">Reference proteome</keyword>